<organism evidence="3 4">
    <name type="scientific">Haloferax namakaokahaiae</name>
    <dbReference type="NCBI Taxonomy" id="1748331"/>
    <lineage>
        <taxon>Archaea</taxon>
        <taxon>Methanobacteriati</taxon>
        <taxon>Methanobacteriota</taxon>
        <taxon>Stenosarchaea group</taxon>
        <taxon>Halobacteria</taxon>
        <taxon>Halobacteriales</taxon>
        <taxon>Haloferacaceae</taxon>
        <taxon>Haloferax</taxon>
    </lineage>
</organism>
<sequence>MSQRDIPQAQADLVSLHEGEEVLGTVSFHWLNWLGQIVIGLVALPLFGLGLPVLFLVHRAWKKSGCIVTDKRIIHMMADIGSVETIEIRWDDIRSISTYEAFGGGGVKLDTGAGEIAIKVTNPREMASVLREEMNRHSAA</sequence>
<reference evidence="3 4" key="1">
    <citation type="journal article" date="2019" name="Int. J. Syst. Evol. Microbiol.">
        <title>The Global Catalogue of Microorganisms (GCM) 10K type strain sequencing project: providing services to taxonomists for standard genome sequencing and annotation.</title>
        <authorList>
            <consortium name="The Broad Institute Genomics Platform"/>
            <consortium name="The Broad Institute Genome Sequencing Center for Infectious Disease"/>
            <person name="Wu L."/>
            <person name="Ma J."/>
        </authorList>
    </citation>
    <scope>NUCLEOTIDE SEQUENCE [LARGE SCALE GENOMIC DNA]</scope>
    <source>
        <strain evidence="3 4">DSM 29988</strain>
    </source>
</reference>
<dbReference type="AlphaFoldDB" id="A0ABD5ZAV9"/>
<name>A0ABD5ZAV9_9EURY</name>
<accession>A0ABD5ZAV9</accession>
<dbReference type="RefSeq" id="WP_390221641.1">
    <property type="nucleotide sequence ID" value="NZ_JBHTAA010000001.1"/>
</dbReference>
<protein>
    <submittedName>
        <fullName evidence="3">PH domain-containing protein</fullName>
    </submittedName>
</protein>
<keyword evidence="4" id="KW-1185">Reference proteome</keyword>
<keyword evidence="1" id="KW-0812">Transmembrane</keyword>
<keyword evidence="1" id="KW-1133">Transmembrane helix</keyword>
<keyword evidence="1" id="KW-0472">Membrane</keyword>
<evidence type="ECO:0000259" key="2">
    <source>
        <dbReference type="Pfam" id="PF14470"/>
    </source>
</evidence>
<evidence type="ECO:0000313" key="3">
    <source>
        <dbReference type="EMBL" id="MFC7202341.1"/>
    </source>
</evidence>
<proteinExistence type="predicted"/>
<evidence type="ECO:0000256" key="1">
    <source>
        <dbReference type="SAM" id="Phobius"/>
    </source>
</evidence>
<dbReference type="Proteomes" id="UP001596481">
    <property type="component" value="Unassembled WGS sequence"/>
</dbReference>
<comment type="caution">
    <text evidence="3">The sequence shown here is derived from an EMBL/GenBank/DDBJ whole genome shotgun (WGS) entry which is preliminary data.</text>
</comment>
<dbReference type="EMBL" id="JBHTAA010000001">
    <property type="protein sequence ID" value="MFC7202341.1"/>
    <property type="molecule type" value="Genomic_DNA"/>
</dbReference>
<dbReference type="Pfam" id="PF14470">
    <property type="entry name" value="bPH_3"/>
    <property type="match status" value="1"/>
</dbReference>
<feature type="domain" description="YokE-like PH" evidence="2">
    <location>
        <begin position="66"/>
        <end position="123"/>
    </location>
</feature>
<evidence type="ECO:0000313" key="4">
    <source>
        <dbReference type="Proteomes" id="UP001596481"/>
    </source>
</evidence>
<dbReference type="InterPro" id="IPR039519">
    <property type="entry name" value="YokE-like_PH"/>
</dbReference>
<feature type="transmembrane region" description="Helical" evidence="1">
    <location>
        <begin position="33"/>
        <end position="57"/>
    </location>
</feature>
<gene>
    <name evidence="3" type="ORF">ACFQJC_02355</name>
</gene>